<dbReference type="AlphaFoldDB" id="Q4TIP9"/>
<feature type="compositionally biased region" description="Low complexity" evidence="1">
    <location>
        <begin position="70"/>
        <end position="80"/>
    </location>
</feature>
<name>Q4TIP9_TETNG</name>
<proteinExistence type="predicted"/>
<feature type="compositionally biased region" description="Basic residues" evidence="1">
    <location>
        <begin position="56"/>
        <end position="69"/>
    </location>
</feature>
<accession>Q4TIP9</accession>
<evidence type="ECO:0000256" key="1">
    <source>
        <dbReference type="SAM" id="MobiDB-lite"/>
    </source>
</evidence>
<feature type="region of interest" description="Disordered" evidence="1">
    <location>
        <begin position="37"/>
        <end position="104"/>
    </location>
</feature>
<dbReference type="KEGG" id="tng:GSTEN00037503G001"/>
<reference evidence="2" key="2">
    <citation type="submission" date="2004-02" db="EMBL/GenBank/DDBJ databases">
        <authorList>
            <consortium name="Genoscope"/>
            <consortium name="Whitehead Institute Centre for Genome Research"/>
        </authorList>
    </citation>
    <scope>NUCLEOTIDE SEQUENCE</scope>
</reference>
<dbReference type="EMBL" id="CAAE01001899">
    <property type="protein sequence ID" value="CAF87233.1"/>
    <property type="molecule type" value="Genomic_DNA"/>
</dbReference>
<feature type="region of interest" description="Disordered" evidence="1">
    <location>
        <begin position="117"/>
        <end position="137"/>
    </location>
</feature>
<protein>
    <submittedName>
        <fullName evidence="2">Chromosome undetermined SCAF1899, whole genome shotgun sequence</fullName>
    </submittedName>
</protein>
<evidence type="ECO:0000313" key="2">
    <source>
        <dbReference type="EMBL" id="CAF87233.1"/>
    </source>
</evidence>
<gene>
    <name evidence="2" type="ORF">GSTENG00037503001</name>
</gene>
<organism evidence="2">
    <name type="scientific">Tetraodon nigroviridis</name>
    <name type="common">Spotted green pufferfish</name>
    <name type="synonym">Chelonodon nigroviridis</name>
    <dbReference type="NCBI Taxonomy" id="99883"/>
    <lineage>
        <taxon>Eukaryota</taxon>
        <taxon>Metazoa</taxon>
        <taxon>Chordata</taxon>
        <taxon>Craniata</taxon>
        <taxon>Vertebrata</taxon>
        <taxon>Euteleostomi</taxon>
        <taxon>Actinopterygii</taxon>
        <taxon>Neopterygii</taxon>
        <taxon>Teleostei</taxon>
        <taxon>Neoteleostei</taxon>
        <taxon>Acanthomorphata</taxon>
        <taxon>Eupercaria</taxon>
        <taxon>Tetraodontiformes</taxon>
        <taxon>Tetradontoidea</taxon>
        <taxon>Tetraodontidae</taxon>
        <taxon>Tetraodon</taxon>
    </lineage>
</organism>
<feature type="compositionally biased region" description="Basic and acidic residues" evidence="1">
    <location>
        <begin position="125"/>
        <end position="137"/>
    </location>
</feature>
<sequence length="137" mass="15286">MSKIVTSVCFLLFYFFFPVMVRRSSRLQAGKYYAVSNGQNSTPVASISYYETPVRSPRRARVRSPRRKSPSPSSAQGQPPTRVQHNNQPFLKDSLLSPPPPPPPAFLYLVSGPFVDLSHSQQPSDDQRVGDKEAASF</sequence>
<reference evidence="2" key="1">
    <citation type="journal article" date="2004" name="Nature">
        <title>Genome duplication in the teleost fish Tetraodon nigroviridis reveals the early vertebrate proto-karyotype.</title>
        <authorList>
            <person name="Jaillon O."/>
            <person name="Aury J.-M."/>
            <person name="Brunet F."/>
            <person name="Petit J.-L."/>
            <person name="Stange-Thomann N."/>
            <person name="Mauceli E."/>
            <person name="Bouneau L."/>
            <person name="Fischer C."/>
            <person name="Ozouf-Costaz C."/>
            <person name="Bernot A."/>
            <person name="Nicaud S."/>
            <person name="Jaffe D."/>
            <person name="Fisher S."/>
            <person name="Lutfalla G."/>
            <person name="Dossat C."/>
            <person name="Segurens B."/>
            <person name="Dasilva C."/>
            <person name="Salanoubat M."/>
            <person name="Levy M."/>
            <person name="Boudet N."/>
            <person name="Castellano S."/>
            <person name="Anthouard V."/>
            <person name="Jubin C."/>
            <person name="Castelli V."/>
            <person name="Katinka M."/>
            <person name="Vacherie B."/>
            <person name="Biemont C."/>
            <person name="Skalli Z."/>
            <person name="Cattolico L."/>
            <person name="Poulain J."/>
            <person name="De Berardinis V."/>
            <person name="Cruaud C."/>
            <person name="Duprat S."/>
            <person name="Brottier P."/>
            <person name="Coutanceau J.-P."/>
            <person name="Gouzy J."/>
            <person name="Parra G."/>
            <person name="Lardier G."/>
            <person name="Chapple C."/>
            <person name="McKernan K.J."/>
            <person name="McEwan P."/>
            <person name="Bosak S."/>
            <person name="Kellis M."/>
            <person name="Volff J.-N."/>
            <person name="Guigo R."/>
            <person name="Zody M.C."/>
            <person name="Mesirov J."/>
            <person name="Lindblad-Toh K."/>
            <person name="Birren B."/>
            <person name="Nusbaum C."/>
            <person name="Kahn D."/>
            <person name="Robinson-Rechavi M."/>
            <person name="Laudet V."/>
            <person name="Schachter V."/>
            <person name="Quetier F."/>
            <person name="Saurin W."/>
            <person name="Scarpelli C."/>
            <person name="Wincker P."/>
            <person name="Lander E.S."/>
            <person name="Weissenbach J."/>
            <person name="Roest Crollius H."/>
        </authorList>
    </citation>
    <scope>NUCLEOTIDE SEQUENCE [LARGE SCALE GENOMIC DNA]</scope>
</reference>